<gene>
    <name evidence="1" type="ORF">LA55_709</name>
</gene>
<dbReference type="KEGG" id="fpz:LA55_709"/>
<accession>A0A0B6D6C4</accession>
<dbReference type="STRING" id="28110.KU46_1246"/>
<reference evidence="1 2" key="1">
    <citation type="journal article" date="2015" name="Genome Announc.">
        <title>Genome sequencing of 18 francisella strains to aid in assay development and testing.</title>
        <authorList>
            <person name="Johnson S.L."/>
            <person name="Daligault H.E."/>
            <person name="Davenport K.W."/>
            <person name="Coyne S.R."/>
            <person name="Frey K.G."/>
            <person name="Koroleva G.I."/>
            <person name="Broomall S.M."/>
            <person name="Bishop-Lilly K.A."/>
            <person name="Bruce D.C."/>
            <person name="Chertkov O."/>
            <person name="Freitas T."/>
            <person name="Jaissle J."/>
            <person name="Ladner J.T."/>
            <person name="Rosenzweig C.N."/>
            <person name="Gibbons H.S."/>
            <person name="Palacios G.F."/>
            <person name="Redden C.L."/>
            <person name="Xu Y."/>
            <person name="Minogue T.D."/>
            <person name="Chain P.S."/>
        </authorList>
    </citation>
    <scope>NUCLEOTIDE SEQUENCE [LARGE SCALE GENOMIC DNA]</scope>
    <source>
        <strain evidence="1 2">GA01-2794</strain>
    </source>
</reference>
<protein>
    <recommendedName>
        <fullName evidence="3">DUF3301 domain-containing protein</fullName>
    </recommendedName>
</protein>
<organism evidence="1 2">
    <name type="scientific">Francisella philomiragia</name>
    <dbReference type="NCBI Taxonomy" id="28110"/>
    <lineage>
        <taxon>Bacteria</taxon>
        <taxon>Pseudomonadati</taxon>
        <taxon>Pseudomonadota</taxon>
        <taxon>Gammaproteobacteria</taxon>
        <taxon>Thiotrichales</taxon>
        <taxon>Francisellaceae</taxon>
        <taxon>Francisella</taxon>
    </lineage>
</organism>
<dbReference type="AlphaFoldDB" id="A0A0B6D6C4"/>
<dbReference type="OrthoDB" id="5604450at2"/>
<dbReference type="InterPro" id="IPR021732">
    <property type="entry name" value="DUF3301"/>
</dbReference>
<name>A0A0B6D6C4_9GAMM</name>
<evidence type="ECO:0000313" key="1">
    <source>
        <dbReference type="EMBL" id="AJI53837.1"/>
    </source>
</evidence>
<proteinExistence type="predicted"/>
<dbReference type="RefSeq" id="WP_044525917.1">
    <property type="nucleotide sequence ID" value="NZ_CP009440.1"/>
</dbReference>
<evidence type="ECO:0000313" key="2">
    <source>
        <dbReference type="Proteomes" id="UP000031830"/>
    </source>
</evidence>
<dbReference type="EMBL" id="CP009440">
    <property type="protein sequence ID" value="AJI53837.1"/>
    <property type="molecule type" value="Genomic_DNA"/>
</dbReference>
<sequence length="136" mass="16105">MSLALYTIIFLGLCFFLWRNFMKNKEYAVDVAQRSTAKYDLELLDETVCLRKIDVKLENRRLVFYRVYSFDYNSSSSDDRFRGYIVIRNGRLDDIVISEFEKADVVRENIVSEQFEDSQSRSSVHNIINFDEEGKL</sequence>
<evidence type="ECO:0008006" key="3">
    <source>
        <dbReference type="Google" id="ProtNLM"/>
    </source>
</evidence>
<dbReference type="Pfam" id="PF11743">
    <property type="entry name" value="DUF3301"/>
    <property type="match status" value="1"/>
</dbReference>
<dbReference type="Proteomes" id="UP000031830">
    <property type="component" value="Chromosome"/>
</dbReference>